<dbReference type="Proteomes" id="UP000264800">
    <property type="component" value="Unplaced"/>
</dbReference>
<evidence type="ECO:0000313" key="8">
    <source>
        <dbReference type="Ensembl" id="ENSKMAP00000014383.1"/>
    </source>
</evidence>
<evidence type="ECO:0000259" key="7">
    <source>
        <dbReference type="PROSITE" id="PS50950"/>
    </source>
</evidence>
<dbReference type="CTD" id="406354"/>
<evidence type="ECO:0000313" key="9">
    <source>
        <dbReference type="Proteomes" id="UP000264800"/>
    </source>
</evidence>
<evidence type="ECO:0000256" key="5">
    <source>
        <dbReference type="PROSITE-ProRule" id="PRU00309"/>
    </source>
</evidence>
<dbReference type="PROSITE" id="PS50950">
    <property type="entry name" value="ZF_THAP"/>
    <property type="match status" value="1"/>
</dbReference>
<dbReference type="STRING" id="37003.ENSKMAP00000014383"/>
<evidence type="ECO:0000256" key="6">
    <source>
        <dbReference type="SAM" id="MobiDB-lite"/>
    </source>
</evidence>
<dbReference type="GO" id="GO:0003677">
    <property type="term" value="F:DNA binding"/>
    <property type="evidence" value="ECO:0007669"/>
    <property type="project" value="UniProtKB-UniRule"/>
</dbReference>
<dbReference type="KEGG" id="kmr:108244695"/>
<dbReference type="RefSeq" id="XP_017286594.1">
    <property type="nucleotide sequence ID" value="XM_017431105.3"/>
</dbReference>
<organism evidence="8 9">
    <name type="scientific">Kryptolebias marmoratus</name>
    <name type="common">Mangrove killifish</name>
    <name type="synonym">Rivulus marmoratus</name>
    <dbReference type="NCBI Taxonomy" id="37003"/>
    <lineage>
        <taxon>Eukaryota</taxon>
        <taxon>Metazoa</taxon>
        <taxon>Chordata</taxon>
        <taxon>Craniata</taxon>
        <taxon>Vertebrata</taxon>
        <taxon>Euteleostomi</taxon>
        <taxon>Actinopterygii</taxon>
        <taxon>Neopterygii</taxon>
        <taxon>Teleostei</taxon>
        <taxon>Neoteleostei</taxon>
        <taxon>Acanthomorphata</taxon>
        <taxon>Ovalentaria</taxon>
        <taxon>Atherinomorphae</taxon>
        <taxon>Cyprinodontiformes</taxon>
        <taxon>Rivulidae</taxon>
        <taxon>Kryptolebias</taxon>
    </lineage>
</organism>
<dbReference type="InterPro" id="IPR052958">
    <property type="entry name" value="IFN-induced_PKR_regulator"/>
</dbReference>
<feature type="compositionally biased region" description="Basic and acidic residues" evidence="6">
    <location>
        <begin position="94"/>
        <end position="109"/>
    </location>
</feature>
<dbReference type="AlphaFoldDB" id="A0A3Q3ACT5"/>
<keyword evidence="9" id="KW-1185">Reference proteome</keyword>
<feature type="region of interest" description="Disordered" evidence="6">
    <location>
        <begin position="85"/>
        <end position="132"/>
    </location>
</feature>
<evidence type="ECO:0000256" key="3">
    <source>
        <dbReference type="ARBA" id="ARBA00022833"/>
    </source>
</evidence>
<keyword evidence="4 5" id="KW-0238">DNA-binding</keyword>
<dbReference type="GeneTree" id="ENSGT00530000063516"/>
<reference evidence="8" key="2">
    <citation type="submission" date="2025-09" db="UniProtKB">
        <authorList>
            <consortium name="Ensembl"/>
        </authorList>
    </citation>
    <scope>IDENTIFICATION</scope>
</reference>
<accession>A0A3Q3ACT5</accession>
<dbReference type="PANTHER" id="PTHR46289">
    <property type="entry name" value="52 KDA REPRESSOR OF THE INHIBITOR OF THE PROTEIN KINASE-LIKE PROTEIN-RELATED"/>
    <property type="match status" value="1"/>
</dbReference>
<dbReference type="PANTHER" id="PTHR46289:SF13">
    <property type="entry name" value="52 KDA REPRESSOR OF THE INHIBITOR OF THE PROTEIN KINASE-RELATED"/>
    <property type="match status" value="1"/>
</dbReference>
<dbReference type="Ensembl" id="ENSKMAT00000014595.1">
    <property type="protein sequence ID" value="ENSKMAP00000014383.1"/>
    <property type="gene ID" value="ENSKMAG00000010803.1"/>
</dbReference>
<evidence type="ECO:0000256" key="1">
    <source>
        <dbReference type="ARBA" id="ARBA00022723"/>
    </source>
</evidence>
<proteinExistence type="predicted"/>
<dbReference type="GeneID" id="108244695"/>
<keyword evidence="1" id="KW-0479">Metal-binding</keyword>
<reference evidence="8" key="1">
    <citation type="submission" date="2025-08" db="UniProtKB">
        <authorList>
            <consortium name="Ensembl"/>
        </authorList>
    </citation>
    <scope>IDENTIFICATION</scope>
</reference>
<dbReference type="OrthoDB" id="7683421at2759"/>
<evidence type="ECO:0000256" key="4">
    <source>
        <dbReference type="ARBA" id="ARBA00023125"/>
    </source>
</evidence>
<dbReference type="InterPro" id="IPR006612">
    <property type="entry name" value="THAP_Znf"/>
</dbReference>
<name>A0A3Q3ACT5_KRYMA</name>
<dbReference type="SMART" id="SM00980">
    <property type="entry name" value="THAP"/>
    <property type="match status" value="1"/>
</dbReference>
<protein>
    <submittedName>
        <fullName evidence="8">THAP domain containing 12a</fullName>
    </submittedName>
</protein>
<sequence length="722" mass="82019">MQNNCAVQNCPGGMSDPQPLFRFPHDPQRCMKWVENCQWKELIEKPAEQLYRYYRLCGKHFDSSAFDGDAPGTVLKDDAIPTIFNLSAQPQTEQGKRGKDMAKDDETGSRGRKRIKKTQAEAPQEDTQPVPEEKKKYLKSLFEVLLLLGEQSIPPSGSADNEDEGLKSITFQALLECSIKCGDEVLKTRYNALQQSGFSEELSQLIEVCEKYVRSKVIKEVEQNGFFSLLTDDPVKISKDWCLPVFLRFVDQSKCQRERFVGFLSVERDGDDVAEKMLSELIDNWGLDMDQCRSQAHSSSGTHFSTVKAFAAKVSERYPKAILAFRSAHALNVSLANSISLSGVQLVMSTFKKIDSFFCDAPLLQLEFEHAISIFYPDKEDKANKLKAICRTSWTQRNDAFEVALEVIEALLLCVDSVHDNEDMRWNDQVTHNALEISKALVDFEFIMALLVLKNVTVLTQAFGKNLQGEAAEAHLAAVNLKAVMQSLQEVSDNIDVYHEFWYDEAVNLATAMEIPVKIPRPFLRKRQRQPGSIQPDTYYKENLSVPVVKHIIREMKELFCDTHLNALSCLSLVPAIIEQNKPTLPEEANVHMFNDDIPNAGSLSAELHCWSVKWSKKGKGETFPSSLHKTLQLADVKFFPNVLVILRLLSILPTLALDNSCDVAYKRFRIYMDNMPDRFKSRSLALLNINYDVEFDLDSMVEMYMKVYPDRQDESSASRQM</sequence>
<dbReference type="SUPFAM" id="SSF57716">
    <property type="entry name" value="Glucocorticoid receptor-like (DNA-binding domain)"/>
    <property type="match status" value="1"/>
</dbReference>
<evidence type="ECO:0000256" key="2">
    <source>
        <dbReference type="ARBA" id="ARBA00022771"/>
    </source>
</evidence>
<dbReference type="OMA" id="FLNFEGD"/>
<feature type="domain" description="THAP-type" evidence="7">
    <location>
        <begin position="1"/>
        <end position="84"/>
    </location>
</feature>
<keyword evidence="3" id="KW-0862">Zinc</keyword>
<keyword evidence="2 5" id="KW-0863">Zinc-finger</keyword>
<dbReference type="Pfam" id="PF05485">
    <property type="entry name" value="THAP"/>
    <property type="match status" value="1"/>
</dbReference>
<dbReference type="GO" id="GO:0008270">
    <property type="term" value="F:zinc ion binding"/>
    <property type="evidence" value="ECO:0007669"/>
    <property type="project" value="UniProtKB-KW"/>
</dbReference>
<dbReference type="SMART" id="SM00692">
    <property type="entry name" value="DM3"/>
    <property type="match status" value="1"/>
</dbReference>